<evidence type="ECO:0000256" key="4">
    <source>
        <dbReference type="SAM" id="MobiDB-lite"/>
    </source>
</evidence>
<evidence type="ECO:0000313" key="7">
    <source>
        <dbReference type="EnsemblPlants" id="Pp3c26_520V3.1"/>
    </source>
</evidence>
<reference evidence="6 8" key="1">
    <citation type="journal article" date="2008" name="Science">
        <title>The Physcomitrella genome reveals evolutionary insights into the conquest of land by plants.</title>
        <authorList>
            <person name="Rensing S."/>
            <person name="Lang D."/>
            <person name="Zimmer A."/>
            <person name="Terry A."/>
            <person name="Salamov A."/>
            <person name="Shapiro H."/>
            <person name="Nishiyama T."/>
            <person name="Perroud P.-F."/>
            <person name="Lindquist E."/>
            <person name="Kamisugi Y."/>
            <person name="Tanahashi T."/>
            <person name="Sakakibara K."/>
            <person name="Fujita T."/>
            <person name="Oishi K."/>
            <person name="Shin-I T."/>
            <person name="Kuroki Y."/>
            <person name="Toyoda A."/>
            <person name="Suzuki Y."/>
            <person name="Hashimoto A."/>
            <person name="Yamaguchi K."/>
            <person name="Sugano A."/>
            <person name="Kohara Y."/>
            <person name="Fujiyama A."/>
            <person name="Anterola A."/>
            <person name="Aoki S."/>
            <person name="Ashton N."/>
            <person name="Barbazuk W.B."/>
            <person name="Barker E."/>
            <person name="Bennetzen J."/>
            <person name="Bezanilla M."/>
            <person name="Blankenship R."/>
            <person name="Cho S.H."/>
            <person name="Dutcher S."/>
            <person name="Estelle M."/>
            <person name="Fawcett J.A."/>
            <person name="Gundlach H."/>
            <person name="Hanada K."/>
            <person name="Heyl A."/>
            <person name="Hicks K.A."/>
            <person name="Hugh J."/>
            <person name="Lohr M."/>
            <person name="Mayer K."/>
            <person name="Melkozernov A."/>
            <person name="Murata T."/>
            <person name="Nelson D."/>
            <person name="Pils B."/>
            <person name="Prigge M."/>
            <person name="Reiss B."/>
            <person name="Renner T."/>
            <person name="Rombauts S."/>
            <person name="Rushton P."/>
            <person name="Sanderfoot A."/>
            <person name="Schween G."/>
            <person name="Shiu S.-H."/>
            <person name="Stueber K."/>
            <person name="Theodoulou F.L."/>
            <person name="Tu H."/>
            <person name="Van de Peer Y."/>
            <person name="Verrier P.J."/>
            <person name="Waters E."/>
            <person name="Wood A."/>
            <person name="Yang L."/>
            <person name="Cove D."/>
            <person name="Cuming A."/>
            <person name="Hasebe M."/>
            <person name="Lucas S."/>
            <person name="Mishler D.B."/>
            <person name="Reski R."/>
            <person name="Grigoriev I."/>
            <person name="Quatrano R.S."/>
            <person name="Boore J.L."/>
        </authorList>
    </citation>
    <scope>NUCLEOTIDE SEQUENCE [LARGE SCALE GENOMIC DNA]</scope>
    <source>
        <strain evidence="7 8">cv. Gransden 2004</strain>
    </source>
</reference>
<dbReference type="GO" id="GO:0045595">
    <property type="term" value="P:regulation of cell differentiation"/>
    <property type="evidence" value="ECO:0000318"/>
    <property type="project" value="GO_Central"/>
</dbReference>
<feature type="coiled-coil region" evidence="3">
    <location>
        <begin position="274"/>
        <end position="301"/>
    </location>
</feature>
<dbReference type="Gramene" id="Pp3c26_520V3.2">
    <property type="protein sequence ID" value="Pp3c26_520V3.2"/>
    <property type="gene ID" value="Pp3c26_520"/>
</dbReference>
<protein>
    <recommendedName>
        <fullName evidence="5">PH domain-containing protein</fullName>
    </recommendedName>
</protein>
<dbReference type="OrthoDB" id="14833at2759"/>
<dbReference type="EnsemblPlants" id="Pp3c26_520V3.1">
    <property type="protein sequence ID" value="Pp3c26_520V3.1"/>
    <property type="gene ID" value="Pp3c26_520"/>
</dbReference>
<dbReference type="RefSeq" id="XP_024366016.1">
    <property type="nucleotide sequence ID" value="XM_024510248.2"/>
</dbReference>
<evidence type="ECO:0000259" key="5">
    <source>
        <dbReference type="PROSITE" id="PS50003"/>
    </source>
</evidence>
<dbReference type="InterPro" id="IPR011993">
    <property type="entry name" value="PH-like_dom_sf"/>
</dbReference>
<dbReference type="Gene3D" id="2.30.29.30">
    <property type="entry name" value="Pleckstrin-homology domain (PH domain)/Phosphotyrosine-binding domain (PTB)"/>
    <property type="match status" value="1"/>
</dbReference>
<dbReference type="SUPFAM" id="SSF50729">
    <property type="entry name" value="PH domain-like"/>
    <property type="match status" value="1"/>
</dbReference>
<dbReference type="SMART" id="SM00233">
    <property type="entry name" value="PH"/>
    <property type="match status" value="1"/>
</dbReference>
<dbReference type="Gramene" id="Pp3c26_520V3.1">
    <property type="protein sequence ID" value="Pp3c26_520V3.1"/>
    <property type="gene ID" value="Pp3c26_520"/>
</dbReference>
<keyword evidence="8" id="KW-1185">Reference proteome</keyword>
<dbReference type="RefSeq" id="XP_024366017.1">
    <property type="nucleotide sequence ID" value="XM_024510249.2"/>
</dbReference>
<gene>
    <name evidence="7" type="primary">LOC112277660</name>
    <name evidence="6" type="ORF">PHYPA_030043</name>
</gene>
<feature type="region of interest" description="Disordered" evidence="4">
    <location>
        <begin position="554"/>
        <end position="574"/>
    </location>
</feature>
<keyword evidence="2" id="KW-0472">Membrane</keyword>
<keyword evidence="3" id="KW-0175">Coiled coil</keyword>
<dbReference type="STRING" id="3218.A0A2K1IB95"/>
<accession>A0A2K1IB95</accession>
<evidence type="ECO:0000256" key="3">
    <source>
        <dbReference type="SAM" id="Coils"/>
    </source>
</evidence>
<evidence type="ECO:0000313" key="6">
    <source>
        <dbReference type="EMBL" id="PNR26563.1"/>
    </source>
</evidence>
<reference evidence="6 8" key="2">
    <citation type="journal article" date="2018" name="Plant J.">
        <title>The Physcomitrella patens chromosome-scale assembly reveals moss genome structure and evolution.</title>
        <authorList>
            <person name="Lang D."/>
            <person name="Ullrich K.K."/>
            <person name="Murat F."/>
            <person name="Fuchs J."/>
            <person name="Jenkins J."/>
            <person name="Haas F.B."/>
            <person name="Piednoel M."/>
            <person name="Gundlach H."/>
            <person name="Van Bel M."/>
            <person name="Meyberg R."/>
            <person name="Vives C."/>
            <person name="Morata J."/>
            <person name="Symeonidi A."/>
            <person name="Hiss M."/>
            <person name="Muchero W."/>
            <person name="Kamisugi Y."/>
            <person name="Saleh O."/>
            <person name="Blanc G."/>
            <person name="Decker E.L."/>
            <person name="van Gessel N."/>
            <person name="Grimwood J."/>
            <person name="Hayes R.D."/>
            <person name="Graham S.W."/>
            <person name="Gunter L.E."/>
            <person name="McDaniel S.F."/>
            <person name="Hoernstein S.N.W."/>
            <person name="Larsson A."/>
            <person name="Li F.W."/>
            <person name="Perroud P.F."/>
            <person name="Phillips J."/>
            <person name="Ranjan P."/>
            <person name="Rokshar D.S."/>
            <person name="Rothfels C.J."/>
            <person name="Schneider L."/>
            <person name="Shu S."/>
            <person name="Stevenson D.W."/>
            <person name="Thummler F."/>
            <person name="Tillich M."/>
            <person name="Villarreal Aguilar J.C."/>
            <person name="Widiez T."/>
            <person name="Wong G.K."/>
            <person name="Wymore A."/>
            <person name="Zhang Y."/>
            <person name="Zimmer A.D."/>
            <person name="Quatrano R.S."/>
            <person name="Mayer K.F.X."/>
            <person name="Goodstein D."/>
            <person name="Casacuberta J.M."/>
            <person name="Vandepoele K."/>
            <person name="Reski R."/>
            <person name="Cuming A.C."/>
            <person name="Tuskan G.A."/>
            <person name="Maumus F."/>
            <person name="Salse J."/>
            <person name="Schmutz J."/>
            <person name="Rensing S.A."/>
        </authorList>
    </citation>
    <scope>NUCLEOTIDE SEQUENCE [LARGE SCALE GENOMIC DNA]</scope>
    <source>
        <strain evidence="7 8">cv. Gransden 2004</strain>
    </source>
</reference>
<evidence type="ECO:0000313" key="8">
    <source>
        <dbReference type="Proteomes" id="UP000006727"/>
    </source>
</evidence>
<sequence>MGPEMGATGSTYSTSIFEESRNQLNSREVGNVVLQGPLLKRSETVRQWEWQWIDLHVLTGKLEYWTHGREAPSTGVVKLDAYSTVMISPVNVIKETQYDACCFYITTSQRREHFFCAQTPKAAEAWVATLRAAVSVRRAHNEASDLSSNNAHYKLGNVATVVAAANIISQDAAQVLQKSMTIAAVSPSASCIKPIPASASTPSACINKCISSPDVDSSYLMREELKVKDKEIRHLARDLKSRNKVIKELGDRLIETAEAAESTASSVHVVHKRYQESLSEVDRLRRQLAQAVKQIRDADARRAAALIVEEAALQEAHRCRLELGKFQERGVLLQAAMVHIDEDMRRLQDVHKTETAQRLEVPKSRIGRAPQLKIPVIDAILQVNNASEAGDVQSRSEEFNSENCGDDATLLYTSPASVLDLRVDESNAEALVKEVTLQVQSQFSDVDSKIDELILEAYDVQTEFSDTIQASELELAGTREGPTAALIMDSCPLPMNISTDCEAVLRTLIISTPELVSCATPTEDGGSPSVNGTDHREFAGDVCPTLSRLPEVSRSNGCKAVPSPPSFSASPLPDRELAGSCEDLALDPAPRLAVPSCQLPVNSFPDEVAGVTKSATSTQELFSGAVSSAVGASPSSSVANHHEKAASTYPTIPNLDDTALSSQSNSTTDCGGVLTTSVCTDSSSEAFHFANGSEDHCNTTFGNDVVETTGSDEVIRTTADGTEEVTRREVIVEKTVVKQQQYQGFFYFNFIDLLQRLRVNCRLCI</sequence>
<name>A0A2K1IB95_PHYPA</name>
<feature type="region of interest" description="Disordered" evidence="4">
    <location>
        <begin position="634"/>
        <end position="663"/>
    </location>
</feature>
<dbReference type="PANTHER" id="PTHR14309:SF10">
    <property type="entry name" value="PH DOMAIN-CONTAINING PROTEIN"/>
    <property type="match status" value="1"/>
</dbReference>
<dbReference type="PaxDb" id="3218-PP1S149_57V6.1"/>
<reference evidence="7" key="3">
    <citation type="submission" date="2020-12" db="UniProtKB">
        <authorList>
            <consortium name="EnsemblPlants"/>
        </authorList>
    </citation>
    <scope>IDENTIFICATION</scope>
</reference>
<dbReference type="PANTHER" id="PTHR14309">
    <property type="entry name" value="EXPRESSED PROTEIN"/>
    <property type="match status" value="1"/>
</dbReference>
<evidence type="ECO:0000256" key="2">
    <source>
        <dbReference type="ARBA" id="ARBA00023136"/>
    </source>
</evidence>
<evidence type="ECO:0000256" key="1">
    <source>
        <dbReference type="ARBA" id="ARBA00004370"/>
    </source>
</evidence>
<dbReference type="GeneID" id="112277660"/>
<dbReference type="Pfam" id="PF00169">
    <property type="entry name" value="PH"/>
    <property type="match status" value="1"/>
</dbReference>
<comment type="subcellular location">
    <subcellularLocation>
        <location evidence="1">Membrane</location>
    </subcellularLocation>
</comment>
<dbReference type="InterPro" id="IPR039680">
    <property type="entry name" value="PLEKHB1/2"/>
</dbReference>
<dbReference type="GO" id="GO:0016020">
    <property type="term" value="C:membrane"/>
    <property type="evidence" value="ECO:0000318"/>
    <property type="project" value="GO_Central"/>
</dbReference>
<feature type="domain" description="PH" evidence="5">
    <location>
        <begin position="31"/>
        <end position="135"/>
    </location>
</feature>
<dbReference type="EMBL" id="ABEU02000026">
    <property type="protein sequence ID" value="PNR26563.1"/>
    <property type="molecule type" value="Genomic_DNA"/>
</dbReference>
<dbReference type="Proteomes" id="UP000006727">
    <property type="component" value="Chromosome 26"/>
</dbReference>
<dbReference type="RefSeq" id="XP_024366015.1">
    <property type="nucleotide sequence ID" value="XM_024510247.2"/>
</dbReference>
<dbReference type="CDD" id="cd00821">
    <property type="entry name" value="PH"/>
    <property type="match status" value="1"/>
</dbReference>
<dbReference type="InterPro" id="IPR001849">
    <property type="entry name" value="PH_domain"/>
</dbReference>
<dbReference type="PROSITE" id="PS50003">
    <property type="entry name" value="PH_DOMAIN"/>
    <property type="match status" value="1"/>
</dbReference>
<proteinExistence type="predicted"/>
<dbReference type="KEGG" id="ppp:112277660"/>
<dbReference type="EnsemblPlants" id="Pp3c26_520V3.2">
    <property type="protein sequence ID" value="Pp3c26_520V3.2"/>
    <property type="gene ID" value="Pp3c26_520"/>
</dbReference>
<dbReference type="AlphaFoldDB" id="A0A2K1IB95"/>
<organism evidence="6">
    <name type="scientific">Physcomitrium patens</name>
    <name type="common">Spreading-leaved earth moss</name>
    <name type="synonym">Physcomitrella patens</name>
    <dbReference type="NCBI Taxonomy" id="3218"/>
    <lineage>
        <taxon>Eukaryota</taxon>
        <taxon>Viridiplantae</taxon>
        <taxon>Streptophyta</taxon>
        <taxon>Embryophyta</taxon>
        <taxon>Bryophyta</taxon>
        <taxon>Bryophytina</taxon>
        <taxon>Bryopsida</taxon>
        <taxon>Funariidae</taxon>
        <taxon>Funariales</taxon>
        <taxon>Funariaceae</taxon>
        <taxon>Physcomitrium</taxon>
    </lineage>
</organism>